<name>A0A1F7Y2J7_9BACT</name>
<organism evidence="1 2">
    <name type="scientific">Candidatus Woesebacteria bacterium RIFCSPHIGHO2_01_FULL_38_26b</name>
    <dbReference type="NCBI Taxonomy" id="1802491"/>
    <lineage>
        <taxon>Bacteria</taxon>
        <taxon>Candidatus Woeseibacteriota</taxon>
    </lineage>
</organism>
<dbReference type="Proteomes" id="UP000176741">
    <property type="component" value="Unassembled WGS sequence"/>
</dbReference>
<protein>
    <submittedName>
        <fullName evidence="1">Uncharacterized protein</fullName>
    </submittedName>
</protein>
<evidence type="ECO:0000313" key="1">
    <source>
        <dbReference type="EMBL" id="OGM21400.1"/>
    </source>
</evidence>
<accession>A0A1F7Y2J7</accession>
<dbReference type="EMBL" id="MGGD01000011">
    <property type="protein sequence ID" value="OGM21400.1"/>
    <property type="molecule type" value="Genomic_DNA"/>
</dbReference>
<proteinExistence type="predicted"/>
<sequence length="331" mass="37046">MKEFYHNLLLNLEGEKGKKEFETGKSALASHQPVLDFHTGLLAKVAYADTWIVHDLDTLNEKGSLSIQMPTGNGTKTIPLYKKAENDKLFVTQVEYKGVVEAKLVDQLISLLKPSGYVNRPFLERLRARASELDDRFPPGGVISAQRNTELLNYMLKDLGLKTPKFIYLSEILSYSRVKEILIKSLDQFNSNDFWSWENDGNRAEVRNLNHAIQLLQNGRLIPKAVPISYLFHSMAEEVGVGVIGGVGQNNYESIAKAGGIDLPSVINRLTVTSRQGLRAEEIPTNGALPVQVLKEWSIPENYRPSALVMWLLGIQFDKTSIKVIDHNGSI</sequence>
<dbReference type="AlphaFoldDB" id="A0A1F7Y2J7"/>
<evidence type="ECO:0000313" key="2">
    <source>
        <dbReference type="Proteomes" id="UP000176741"/>
    </source>
</evidence>
<comment type="caution">
    <text evidence="1">The sequence shown here is derived from an EMBL/GenBank/DDBJ whole genome shotgun (WGS) entry which is preliminary data.</text>
</comment>
<reference evidence="1 2" key="1">
    <citation type="journal article" date="2016" name="Nat. Commun.">
        <title>Thousands of microbial genomes shed light on interconnected biogeochemical processes in an aquifer system.</title>
        <authorList>
            <person name="Anantharaman K."/>
            <person name="Brown C.T."/>
            <person name="Hug L.A."/>
            <person name="Sharon I."/>
            <person name="Castelle C.J."/>
            <person name="Probst A.J."/>
            <person name="Thomas B.C."/>
            <person name="Singh A."/>
            <person name="Wilkins M.J."/>
            <person name="Karaoz U."/>
            <person name="Brodie E.L."/>
            <person name="Williams K.H."/>
            <person name="Hubbard S.S."/>
            <person name="Banfield J.F."/>
        </authorList>
    </citation>
    <scope>NUCLEOTIDE SEQUENCE [LARGE SCALE GENOMIC DNA]</scope>
</reference>
<gene>
    <name evidence="1" type="ORF">A2771_04515</name>
</gene>